<evidence type="ECO:0000313" key="1">
    <source>
        <dbReference type="EMBL" id="KAK4758900.1"/>
    </source>
</evidence>
<organism evidence="1 2">
    <name type="scientific">Trapa incisa</name>
    <dbReference type="NCBI Taxonomy" id="236973"/>
    <lineage>
        <taxon>Eukaryota</taxon>
        <taxon>Viridiplantae</taxon>
        <taxon>Streptophyta</taxon>
        <taxon>Embryophyta</taxon>
        <taxon>Tracheophyta</taxon>
        <taxon>Spermatophyta</taxon>
        <taxon>Magnoliopsida</taxon>
        <taxon>eudicotyledons</taxon>
        <taxon>Gunneridae</taxon>
        <taxon>Pentapetalae</taxon>
        <taxon>rosids</taxon>
        <taxon>malvids</taxon>
        <taxon>Myrtales</taxon>
        <taxon>Lythraceae</taxon>
        <taxon>Trapa</taxon>
    </lineage>
</organism>
<dbReference type="Proteomes" id="UP001345219">
    <property type="component" value="Chromosome 15"/>
</dbReference>
<accession>A0AAN7Q8G0</accession>
<reference evidence="1 2" key="1">
    <citation type="journal article" date="2023" name="Hortic Res">
        <title>Pangenome of water caltrop reveals structural variations and asymmetric subgenome divergence after allopolyploidization.</title>
        <authorList>
            <person name="Zhang X."/>
            <person name="Chen Y."/>
            <person name="Wang L."/>
            <person name="Yuan Y."/>
            <person name="Fang M."/>
            <person name="Shi L."/>
            <person name="Lu R."/>
            <person name="Comes H.P."/>
            <person name="Ma Y."/>
            <person name="Chen Y."/>
            <person name="Huang G."/>
            <person name="Zhou Y."/>
            <person name="Zheng Z."/>
            <person name="Qiu Y."/>
        </authorList>
    </citation>
    <scope>NUCLEOTIDE SEQUENCE [LARGE SCALE GENOMIC DNA]</scope>
    <source>
        <tissue evidence="1">Roots</tissue>
    </source>
</reference>
<evidence type="ECO:0000313" key="2">
    <source>
        <dbReference type="Proteomes" id="UP001345219"/>
    </source>
</evidence>
<protein>
    <submittedName>
        <fullName evidence="1">Uncharacterized protein</fullName>
    </submittedName>
</protein>
<dbReference type="AlphaFoldDB" id="A0AAN7Q8G0"/>
<sequence>MAAVYGIFPRYIGEFFPPLPIQSLLPNRPQSVTRYCPPLRSSRSLWSFLIAVRPFHPRLAAYRLLLHFFICFCCGRHQEEDMEKVEPEKEKTCKRCKQVYKTSTNSSFSCRFHPTFFVCRRHDDQKRYYELGPDDPPYAAKFYDCCGAEEPDAPGCTTSFHTSYDDIDP</sequence>
<dbReference type="PANTHER" id="PTHR35106">
    <property type="entry name" value="BNAA07G25190D PROTEIN"/>
    <property type="match status" value="1"/>
</dbReference>
<dbReference type="EMBL" id="JAXIOK010000012">
    <property type="protein sequence ID" value="KAK4758900.1"/>
    <property type="molecule type" value="Genomic_DNA"/>
</dbReference>
<dbReference type="PANTHER" id="PTHR35106:SF1">
    <property type="entry name" value="CHORD DOMAIN-CONTAINING PROTEIN"/>
    <property type="match status" value="1"/>
</dbReference>
<name>A0AAN7Q8G0_9MYRT</name>
<comment type="caution">
    <text evidence="1">The sequence shown here is derived from an EMBL/GenBank/DDBJ whole genome shotgun (WGS) entry which is preliminary data.</text>
</comment>
<proteinExistence type="predicted"/>
<keyword evidence="2" id="KW-1185">Reference proteome</keyword>
<gene>
    <name evidence="1" type="ORF">SAY87_020201</name>
</gene>